<proteinExistence type="predicted"/>
<evidence type="ECO:0000256" key="14">
    <source>
        <dbReference type="SAM" id="Phobius"/>
    </source>
</evidence>
<comment type="catalytic activity">
    <reaction evidence="1">
        <text>ATP + protein L-histidine = ADP + protein N-phospho-L-histidine.</text>
        <dbReference type="EC" id="2.7.13.3"/>
    </reaction>
</comment>
<dbReference type="Gene3D" id="3.30.565.10">
    <property type="entry name" value="Histidine kinase-like ATPase, C-terminal domain"/>
    <property type="match status" value="1"/>
</dbReference>
<dbReference type="InterPro" id="IPR036641">
    <property type="entry name" value="HPT_dom_sf"/>
</dbReference>
<evidence type="ECO:0000256" key="1">
    <source>
        <dbReference type="ARBA" id="ARBA00000085"/>
    </source>
</evidence>
<dbReference type="CDD" id="cd00156">
    <property type="entry name" value="REC"/>
    <property type="match status" value="1"/>
</dbReference>
<feature type="modified residue" description="4-aspartylphosphate" evidence="12">
    <location>
        <position position="657"/>
    </location>
</feature>
<dbReference type="SUPFAM" id="SSF52172">
    <property type="entry name" value="CheY-like"/>
    <property type="match status" value="1"/>
</dbReference>
<evidence type="ECO:0000256" key="10">
    <source>
        <dbReference type="ARBA" id="ARBA00023012"/>
    </source>
</evidence>
<dbReference type="PANTHER" id="PTHR45339">
    <property type="entry name" value="HYBRID SIGNAL TRANSDUCTION HISTIDINE KINASE J"/>
    <property type="match status" value="1"/>
</dbReference>
<keyword evidence="10" id="KW-0902">Two-component regulatory system</keyword>
<dbReference type="InterPro" id="IPR011006">
    <property type="entry name" value="CheY-like_superfamily"/>
</dbReference>
<dbReference type="Pfam" id="PF02518">
    <property type="entry name" value="HATPase_c"/>
    <property type="match status" value="1"/>
</dbReference>
<dbReference type="InterPro" id="IPR004358">
    <property type="entry name" value="Sig_transdc_His_kin-like_C"/>
</dbReference>
<dbReference type="SMART" id="SM00387">
    <property type="entry name" value="HATPase_c"/>
    <property type="match status" value="1"/>
</dbReference>
<dbReference type="EMBL" id="JSVA01000006">
    <property type="protein sequence ID" value="KOF03751.1"/>
    <property type="molecule type" value="Genomic_DNA"/>
</dbReference>
<dbReference type="OrthoDB" id="9797097at2"/>
<keyword evidence="4" id="KW-1003">Cell membrane</keyword>
<feature type="coiled-coil region" evidence="13">
    <location>
        <begin position="270"/>
        <end position="297"/>
    </location>
</feature>
<dbReference type="PROSITE" id="PS50109">
    <property type="entry name" value="HIS_KIN"/>
    <property type="match status" value="1"/>
</dbReference>
<organism evidence="17 18">
    <name type="scientific">Roseivirga seohaensis subsp. aquiponti</name>
    <dbReference type="NCBI Taxonomy" id="1566026"/>
    <lineage>
        <taxon>Bacteria</taxon>
        <taxon>Pseudomonadati</taxon>
        <taxon>Bacteroidota</taxon>
        <taxon>Cytophagia</taxon>
        <taxon>Cytophagales</taxon>
        <taxon>Roseivirgaceae</taxon>
        <taxon>Roseivirga</taxon>
    </lineage>
</organism>
<evidence type="ECO:0000256" key="3">
    <source>
        <dbReference type="ARBA" id="ARBA00012438"/>
    </source>
</evidence>
<reference evidence="18" key="1">
    <citation type="submission" date="2014-11" db="EMBL/GenBank/DDBJ databases">
        <title>Genome sequencing of Roseivirga sp. D-25.</title>
        <authorList>
            <person name="Selvaratnam C."/>
            <person name="Thevarajoo S."/>
            <person name="Goh K.M."/>
            <person name="Eee R."/>
            <person name="Chan K.-G."/>
            <person name="Chong C.S."/>
        </authorList>
    </citation>
    <scope>NUCLEOTIDE SEQUENCE [LARGE SCALE GENOMIC DNA]</scope>
    <source>
        <strain evidence="18">D-25</strain>
    </source>
</reference>
<name>A0A0L8ANA6_9BACT</name>
<dbReference type="InterPro" id="IPR036890">
    <property type="entry name" value="HATPase_C_sf"/>
</dbReference>
<feature type="domain" description="Response regulatory" evidence="16">
    <location>
        <begin position="606"/>
        <end position="722"/>
    </location>
</feature>
<dbReference type="Gene3D" id="1.10.287.130">
    <property type="match status" value="1"/>
</dbReference>
<dbReference type="PRINTS" id="PR00344">
    <property type="entry name" value="BCTRLSENSOR"/>
</dbReference>
<dbReference type="InterPro" id="IPR003594">
    <property type="entry name" value="HATPase_dom"/>
</dbReference>
<dbReference type="InterPro" id="IPR005467">
    <property type="entry name" value="His_kinase_dom"/>
</dbReference>
<dbReference type="InterPro" id="IPR001789">
    <property type="entry name" value="Sig_transdc_resp-reg_receiver"/>
</dbReference>
<evidence type="ECO:0000256" key="7">
    <source>
        <dbReference type="ARBA" id="ARBA00022741"/>
    </source>
</evidence>
<dbReference type="Pfam" id="PF00072">
    <property type="entry name" value="Response_reg"/>
    <property type="match status" value="1"/>
</dbReference>
<evidence type="ECO:0000256" key="4">
    <source>
        <dbReference type="ARBA" id="ARBA00022475"/>
    </source>
</evidence>
<dbReference type="EC" id="2.7.13.3" evidence="3"/>
<protein>
    <recommendedName>
        <fullName evidence="3">histidine kinase</fullName>
        <ecNumber evidence="3">2.7.13.3</ecNumber>
    </recommendedName>
</protein>
<keyword evidence="11 14" id="KW-0472">Membrane</keyword>
<evidence type="ECO:0000256" key="11">
    <source>
        <dbReference type="ARBA" id="ARBA00023136"/>
    </source>
</evidence>
<dbReference type="GO" id="GO:0005524">
    <property type="term" value="F:ATP binding"/>
    <property type="evidence" value="ECO:0007669"/>
    <property type="project" value="UniProtKB-KW"/>
</dbReference>
<keyword evidence="8" id="KW-0067">ATP-binding</keyword>
<evidence type="ECO:0000256" key="8">
    <source>
        <dbReference type="ARBA" id="ARBA00022840"/>
    </source>
</evidence>
<evidence type="ECO:0000256" key="2">
    <source>
        <dbReference type="ARBA" id="ARBA00004651"/>
    </source>
</evidence>
<dbReference type="CDD" id="cd00082">
    <property type="entry name" value="HisKA"/>
    <property type="match status" value="1"/>
</dbReference>
<dbReference type="InterPro" id="IPR036097">
    <property type="entry name" value="HisK_dim/P_sf"/>
</dbReference>
<dbReference type="Pfam" id="PF00512">
    <property type="entry name" value="HisKA"/>
    <property type="match status" value="1"/>
</dbReference>
<dbReference type="Gene3D" id="3.40.50.2300">
    <property type="match status" value="1"/>
</dbReference>
<keyword evidence="9 14" id="KW-1133">Transmembrane helix</keyword>
<evidence type="ECO:0000256" key="6">
    <source>
        <dbReference type="ARBA" id="ARBA00022692"/>
    </source>
</evidence>
<dbReference type="SUPFAM" id="SSF47384">
    <property type="entry name" value="Homodimeric domain of signal transducing histidine kinase"/>
    <property type="match status" value="1"/>
</dbReference>
<accession>A0A0L8ANA6</accession>
<evidence type="ECO:0000313" key="17">
    <source>
        <dbReference type="EMBL" id="KOF03751.1"/>
    </source>
</evidence>
<feature type="transmembrane region" description="Helical" evidence="14">
    <location>
        <begin position="12"/>
        <end position="32"/>
    </location>
</feature>
<dbReference type="CDD" id="cd16922">
    <property type="entry name" value="HATPase_EvgS-ArcB-TorS-like"/>
    <property type="match status" value="1"/>
</dbReference>
<dbReference type="InterPro" id="IPR003661">
    <property type="entry name" value="HisK_dim/P_dom"/>
</dbReference>
<dbReference type="AlphaFoldDB" id="A0A0L8ANA6"/>
<keyword evidence="6 14" id="KW-0812">Transmembrane</keyword>
<dbReference type="Proteomes" id="UP000036908">
    <property type="component" value="Unassembled WGS sequence"/>
</dbReference>
<evidence type="ECO:0000256" key="13">
    <source>
        <dbReference type="SAM" id="Coils"/>
    </source>
</evidence>
<keyword evidence="5 12" id="KW-0597">Phosphoprotein</keyword>
<dbReference type="GO" id="GO:0000155">
    <property type="term" value="F:phosphorelay sensor kinase activity"/>
    <property type="evidence" value="ECO:0007669"/>
    <property type="project" value="InterPro"/>
</dbReference>
<comment type="caution">
    <text evidence="17">The sequence shown here is derived from an EMBL/GenBank/DDBJ whole genome shotgun (WGS) entry which is preliminary data.</text>
</comment>
<gene>
    <name evidence="17" type="ORF">OB69_05565</name>
</gene>
<keyword evidence="7" id="KW-0547">Nucleotide-binding</keyword>
<dbReference type="PROSITE" id="PS50110">
    <property type="entry name" value="RESPONSE_REGULATORY"/>
    <property type="match status" value="1"/>
</dbReference>
<dbReference type="GO" id="GO:0005886">
    <property type="term" value="C:plasma membrane"/>
    <property type="evidence" value="ECO:0007669"/>
    <property type="project" value="UniProtKB-SubCell"/>
</dbReference>
<dbReference type="RefSeq" id="WP_053222711.1">
    <property type="nucleotide sequence ID" value="NZ_JSVA01000006.1"/>
</dbReference>
<evidence type="ECO:0000256" key="12">
    <source>
        <dbReference type="PROSITE-ProRule" id="PRU00169"/>
    </source>
</evidence>
<feature type="domain" description="Histidine kinase" evidence="15">
    <location>
        <begin position="362"/>
        <end position="583"/>
    </location>
</feature>
<keyword evidence="13" id="KW-0175">Coiled coil</keyword>
<dbReference type="SMART" id="SM00448">
    <property type="entry name" value="REC"/>
    <property type="match status" value="1"/>
</dbReference>
<keyword evidence="18" id="KW-1185">Reference proteome</keyword>
<dbReference type="SUPFAM" id="SSF55874">
    <property type="entry name" value="ATPase domain of HSP90 chaperone/DNA topoisomerase II/histidine kinase"/>
    <property type="match status" value="1"/>
</dbReference>
<sequence length="854" mass="97671">MKSSSDFSIKKKVWVTFIIIILVIGGGIYWSYESYQKLSHSINLLSQPDEKTPLIQKTIQGITKAENYIQYYILSNDDNAYTAYQNEIKQTQLSIDELKKRMTQDSLQIQRIDSLEILFLQKLNYLSDFLLTKKNRQTKNFSNEALEKITESTEDSASTESKVLAKIKTTEETKPTIKHDLVETEYKEPGLWEGVKRLFGAKNIRVDTITTVQNDTLRTTEVVIDTLTLVNYNRDSMLLKVKEILQQVANQEFRSQYNLSSKELNLLRQDMRLRAEIDEIIQQLQNYEQQLAAKKRQESYQISRDSTFAVLIIGILGIGLGGFFLVAIGKDLTNSYYLSKRLELEKNKANRLAKVKEEFLANMSHEIRNPLNSILGFSDLIKNTKLNETQRKYSNALSESTEYLMTLVNDILDFSKLDSGKVSLQKKLFYIPDLVNQMEDIYALQCQEKELNFLVSYNPELQHIDLIGDEFRIKQILINLLSNAVKFTHRGQVALQVSAQKKHDKYDLTIRVKDSGKGIAPDKLKGIFNSFEQEDVSVTKQYGGTGLGLAIVKKLVEAMKGKISVESHPDQETTFTLKLKLPYQKHIVEAQKLNPENLTTDIANIHVVVIEDDHWNATLLKTILQPKVNKLTVFESGTEALDFIREEHQSIQLILTDINMPQLSGIEILKEVGKINNELPIVAVTAHSLPQQLKEFKSMGFSAVLTKPYQELAIDQILKDMLHHSNSANSNAQNNVDSVTTKFNFDRIKQFSGDDEELLADLVRELIRSNDKNVSDFNQFLESKNLVLLANTAHKMVQTYDSINHTPISETLKSIEVYHQLGKHEKMLETTHELLPTLIQMNKKLLALKSQCYT</sequence>
<feature type="transmembrane region" description="Helical" evidence="14">
    <location>
        <begin position="308"/>
        <end position="328"/>
    </location>
</feature>
<evidence type="ECO:0000259" key="16">
    <source>
        <dbReference type="PROSITE" id="PS50110"/>
    </source>
</evidence>
<evidence type="ECO:0000256" key="9">
    <source>
        <dbReference type="ARBA" id="ARBA00022989"/>
    </source>
</evidence>
<evidence type="ECO:0000256" key="5">
    <source>
        <dbReference type="ARBA" id="ARBA00022553"/>
    </source>
</evidence>
<evidence type="ECO:0000259" key="15">
    <source>
        <dbReference type="PROSITE" id="PS50109"/>
    </source>
</evidence>
<comment type="subcellular location">
    <subcellularLocation>
        <location evidence="2">Cell membrane</location>
        <topology evidence="2">Multi-pass membrane protein</topology>
    </subcellularLocation>
</comment>
<dbReference type="SMART" id="SM00388">
    <property type="entry name" value="HisKA"/>
    <property type="match status" value="1"/>
</dbReference>
<dbReference type="PANTHER" id="PTHR45339:SF1">
    <property type="entry name" value="HYBRID SIGNAL TRANSDUCTION HISTIDINE KINASE J"/>
    <property type="match status" value="1"/>
</dbReference>
<dbReference type="FunFam" id="3.30.565.10:FF:000010">
    <property type="entry name" value="Sensor histidine kinase RcsC"/>
    <property type="match status" value="1"/>
</dbReference>
<dbReference type="SUPFAM" id="SSF47226">
    <property type="entry name" value="Histidine-containing phosphotransfer domain, HPT domain"/>
    <property type="match status" value="1"/>
</dbReference>
<dbReference type="PATRIC" id="fig|1566026.4.peg.2937"/>
<evidence type="ECO:0000313" key="18">
    <source>
        <dbReference type="Proteomes" id="UP000036908"/>
    </source>
</evidence>